<comment type="caution">
    <text evidence="1">The sequence shown here is derived from an EMBL/GenBank/DDBJ whole genome shotgun (WGS) entry which is preliminary data.</text>
</comment>
<dbReference type="AlphaFoldDB" id="A0A835K916"/>
<evidence type="ECO:0000313" key="2">
    <source>
        <dbReference type="Proteomes" id="UP000657918"/>
    </source>
</evidence>
<dbReference type="EMBL" id="JADGMS010000004">
    <property type="protein sequence ID" value="KAF9684213.1"/>
    <property type="molecule type" value="Genomic_DNA"/>
</dbReference>
<proteinExistence type="predicted"/>
<dbReference type="Proteomes" id="UP000657918">
    <property type="component" value="Chromosome 4"/>
</dbReference>
<protein>
    <submittedName>
        <fullName evidence="1">Uncharacterized protein</fullName>
    </submittedName>
</protein>
<accession>A0A835K916</accession>
<dbReference type="OrthoDB" id="1729438at2759"/>
<sequence>MSFIVEQLTIKAYDLKIQIVVSVILNELLKQSLIELLIPKRLEEVDMVDHPKYSKYHRIINHSIEKFFVHKDMIDRMKNEGRV</sequence>
<reference evidence="1 2" key="1">
    <citation type="submission" date="2020-10" db="EMBL/GenBank/DDBJ databases">
        <title>Plant Genome Project.</title>
        <authorList>
            <person name="Zhang R.-G."/>
        </authorList>
    </citation>
    <scope>NUCLEOTIDE SEQUENCE [LARGE SCALE GENOMIC DNA]</scope>
    <source>
        <strain evidence="1">FAFU-HL-1</strain>
        <tissue evidence="1">Leaf</tissue>
    </source>
</reference>
<name>A0A835K916_9ROSI</name>
<organism evidence="1 2">
    <name type="scientific">Salix dunnii</name>
    <dbReference type="NCBI Taxonomy" id="1413687"/>
    <lineage>
        <taxon>Eukaryota</taxon>
        <taxon>Viridiplantae</taxon>
        <taxon>Streptophyta</taxon>
        <taxon>Embryophyta</taxon>
        <taxon>Tracheophyta</taxon>
        <taxon>Spermatophyta</taxon>
        <taxon>Magnoliopsida</taxon>
        <taxon>eudicotyledons</taxon>
        <taxon>Gunneridae</taxon>
        <taxon>Pentapetalae</taxon>
        <taxon>rosids</taxon>
        <taxon>fabids</taxon>
        <taxon>Malpighiales</taxon>
        <taxon>Salicaceae</taxon>
        <taxon>Saliceae</taxon>
        <taxon>Salix</taxon>
    </lineage>
</organism>
<keyword evidence="2" id="KW-1185">Reference proteome</keyword>
<gene>
    <name evidence="1" type="ORF">SADUNF_Sadunf04G0094500</name>
</gene>
<evidence type="ECO:0000313" key="1">
    <source>
        <dbReference type="EMBL" id="KAF9684213.1"/>
    </source>
</evidence>